<comment type="similarity">
    <text evidence="3 4">Belongs to the PSMG2 family.</text>
</comment>
<dbReference type="OrthoDB" id="10260712at2759"/>
<dbReference type="STRING" id="984487.A0A1E4SL52"/>
<protein>
    <recommendedName>
        <fullName evidence="1 4">Proteasome assembly chaperone 2</fullName>
    </recommendedName>
</protein>
<dbReference type="PANTHER" id="PTHR12970">
    <property type="entry name" value="PROTEASOME ASSEMBLY CHAPERONE 2"/>
    <property type="match status" value="1"/>
</dbReference>
<keyword evidence="6" id="KW-1185">Reference proteome</keyword>
<evidence type="ECO:0000256" key="3">
    <source>
        <dbReference type="ARBA" id="ARBA00025745"/>
    </source>
</evidence>
<evidence type="ECO:0000313" key="6">
    <source>
        <dbReference type="Proteomes" id="UP000094285"/>
    </source>
</evidence>
<dbReference type="InterPro" id="IPR019151">
    <property type="entry name" value="Proteasome_assmbl_chaperone_2"/>
</dbReference>
<organism evidence="5 6">
    <name type="scientific">Suhomyces tanzawaensis NRRL Y-17324</name>
    <dbReference type="NCBI Taxonomy" id="984487"/>
    <lineage>
        <taxon>Eukaryota</taxon>
        <taxon>Fungi</taxon>
        <taxon>Dikarya</taxon>
        <taxon>Ascomycota</taxon>
        <taxon>Saccharomycotina</taxon>
        <taxon>Pichiomycetes</taxon>
        <taxon>Debaryomycetaceae</taxon>
        <taxon>Suhomyces</taxon>
    </lineage>
</organism>
<dbReference type="Proteomes" id="UP000094285">
    <property type="component" value="Unassembled WGS sequence"/>
</dbReference>
<dbReference type="PANTHER" id="PTHR12970:SF1">
    <property type="entry name" value="PROTEASOME ASSEMBLY CHAPERONE 2"/>
    <property type="match status" value="1"/>
</dbReference>
<evidence type="ECO:0000256" key="4">
    <source>
        <dbReference type="PIRNR" id="PIRNR010044"/>
    </source>
</evidence>
<dbReference type="Gene3D" id="3.40.50.10900">
    <property type="entry name" value="PAC-like subunit"/>
    <property type="match status" value="1"/>
</dbReference>
<evidence type="ECO:0000256" key="2">
    <source>
        <dbReference type="ARBA" id="ARBA00023186"/>
    </source>
</evidence>
<dbReference type="InterPro" id="IPR016562">
    <property type="entry name" value="Proteasome_assmbl_chp_2_euk"/>
</dbReference>
<evidence type="ECO:0000313" key="5">
    <source>
        <dbReference type="EMBL" id="ODV80167.1"/>
    </source>
</evidence>
<proteinExistence type="inferred from homology"/>
<name>A0A1E4SL52_9ASCO</name>
<dbReference type="InterPro" id="IPR038389">
    <property type="entry name" value="PSMG2_sf"/>
</dbReference>
<dbReference type="RefSeq" id="XP_020065289.1">
    <property type="nucleotide sequence ID" value="XM_020209682.1"/>
</dbReference>
<dbReference type="AlphaFoldDB" id="A0A1E4SL52"/>
<comment type="function">
    <text evidence="4">Involved in 20S proteasome assembly.</text>
</comment>
<comment type="subunit">
    <text evidence="4">Component of the 20S proteasome chaperone.</text>
</comment>
<dbReference type="GeneID" id="30983818"/>
<evidence type="ECO:0000256" key="1">
    <source>
        <dbReference type="ARBA" id="ARBA00019186"/>
    </source>
</evidence>
<sequence length="250" mass="27345">MSHFVPVAGFNHSLEGTTVVLPSVSIGNIPQLAIDLLIHTLGFQKIGTLDDRYLYPFASPVDLVDKALVGVSNAIEVYYSETHNLVAIQQRSPIIPSFVETYVSEIVLPFILGHKFAKVYVLDSSDAGLVENVVQGRIDSYTSADFLNQSLESLNLNNQEPLAAPYSHLSYVRSLVSIPRKEEGFSSLDINVLVTHVYEGDNFGDGEALANELINVLGLAKVAKWNRPISWLGVYGDKPVPIAMEQGLFG</sequence>
<reference evidence="6" key="1">
    <citation type="submission" date="2016-05" db="EMBL/GenBank/DDBJ databases">
        <title>Comparative genomics of biotechnologically important yeasts.</title>
        <authorList>
            <consortium name="DOE Joint Genome Institute"/>
            <person name="Riley R."/>
            <person name="Haridas S."/>
            <person name="Wolfe K.H."/>
            <person name="Lopes M.R."/>
            <person name="Hittinger C.T."/>
            <person name="Goker M."/>
            <person name="Salamov A."/>
            <person name="Wisecaver J."/>
            <person name="Long T.M."/>
            <person name="Aerts A.L."/>
            <person name="Barry K."/>
            <person name="Choi C."/>
            <person name="Clum A."/>
            <person name="Coughlan A.Y."/>
            <person name="Deshpande S."/>
            <person name="Douglass A.P."/>
            <person name="Hanson S.J."/>
            <person name="Klenk H.-P."/>
            <person name="Labutti K."/>
            <person name="Lapidus A."/>
            <person name="Lindquist E."/>
            <person name="Lipzen A."/>
            <person name="Meier-Kolthoff J.P."/>
            <person name="Ohm R.A."/>
            <person name="Otillar R.P."/>
            <person name="Pangilinan J."/>
            <person name="Peng Y."/>
            <person name="Rokas A."/>
            <person name="Rosa C.A."/>
            <person name="Scheuner C."/>
            <person name="Sibirny A.A."/>
            <person name="Slot J.C."/>
            <person name="Stielow J.B."/>
            <person name="Sun H."/>
            <person name="Kurtzman C.P."/>
            <person name="Blackwell M."/>
            <person name="Grigoriev I.V."/>
            <person name="Jeffries T.W."/>
        </authorList>
    </citation>
    <scope>NUCLEOTIDE SEQUENCE [LARGE SCALE GENOMIC DNA]</scope>
    <source>
        <strain evidence="6">NRRL Y-17324</strain>
    </source>
</reference>
<dbReference type="PIRSF" id="PIRSF010044">
    <property type="entry name" value="UCP010044"/>
    <property type="match status" value="1"/>
</dbReference>
<dbReference type="GO" id="GO:0043248">
    <property type="term" value="P:proteasome assembly"/>
    <property type="evidence" value="ECO:0007669"/>
    <property type="project" value="TreeGrafter"/>
</dbReference>
<dbReference type="GO" id="GO:0005829">
    <property type="term" value="C:cytosol"/>
    <property type="evidence" value="ECO:0007669"/>
    <property type="project" value="TreeGrafter"/>
</dbReference>
<gene>
    <name evidence="5" type="ORF">CANTADRAFT_49206</name>
</gene>
<dbReference type="Pfam" id="PF09754">
    <property type="entry name" value="PAC2"/>
    <property type="match status" value="1"/>
</dbReference>
<accession>A0A1E4SL52</accession>
<keyword evidence="2 4" id="KW-0143">Chaperone</keyword>
<dbReference type="EMBL" id="KV453911">
    <property type="protein sequence ID" value="ODV80167.1"/>
    <property type="molecule type" value="Genomic_DNA"/>
</dbReference>
<dbReference type="GO" id="GO:0005634">
    <property type="term" value="C:nucleus"/>
    <property type="evidence" value="ECO:0007669"/>
    <property type="project" value="TreeGrafter"/>
</dbReference>